<name>A0AAD7SX05_9TELE</name>
<dbReference type="EMBL" id="JAINUG010000027">
    <property type="protein sequence ID" value="KAJ8410342.1"/>
    <property type="molecule type" value="Genomic_DNA"/>
</dbReference>
<protein>
    <submittedName>
        <fullName evidence="2">Uncharacterized protein</fullName>
    </submittedName>
</protein>
<evidence type="ECO:0000256" key="1">
    <source>
        <dbReference type="SAM" id="MobiDB-lite"/>
    </source>
</evidence>
<feature type="compositionally biased region" description="Gly residues" evidence="1">
    <location>
        <begin position="176"/>
        <end position="189"/>
    </location>
</feature>
<dbReference type="AlphaFoldDB" id="A0AAD7SX05"/>
<feature type="compositionally biased region" description="Low complexity" evidence="1">
    <location>
        <begin position="302"/>
        <end position="312"/>
    </location>
</feature>
<keyword evidence="3" id="KW-1185">Reference proteome</keyword>
<evidence type="ECO:0000313" key="2">
    <source>
        <dbReference type="EMBL" id="KAJ8410342.1"/>
    </source>
</evidence>
<accession>A0AAD7SX05</accession>
<gene>
    <name evidence="2" type="ORF">AAFF_G00203230</name>
</gene>
<feature type="region of interest" description="Disordered" evidence="1">
    <location>
        <begin position="25"/>
        <end position="83"/>
    </location>
</feature>
<feature type="compositionally biased region" description="Low complexity" evidence="1">
    <location>
        <begin position="257"/>
        <end position="272"/>
    </location>
</feature>
<feature type="compositionally biased region" description="Basic and acidic residues" evidence="1">
    <location>
        <begin position="51"/>
        <end position="63"/>
    </location>
</feature>
<comment type="caution">
    <text evidence="2">The sequence shown here is derived from an EMBL/GenBank/DDBJ whole genome shotgun (WGS) entry which is preliminary data.</text>
</comment>
<feature type="compositionally biased region" description="Basic and acidic residues" evidence="1">
    <location>
        <begin position="241"/>
        <end position="251"/>
    </location>
</feature>
<feature type="region of interest" description="Disordered" evidence="1">
    <location>
        <begin position="214"/>
        <end position="463"/>
    </location>
</feature>
<sequence>MSAKPREEPGSEGRWFGEEFEKIERVGSTAPRFDEPGDGQQSKSWEDETYEEKQFYHQPEINRKRPPVAMETASTDGSDSALLRKSVGEGDLYTSLLSSQSYSLQQGFSRDSQSRAQDRIPSLESRGVFGSDSGVKTTPGEPGDFARNLLESEKMEAYNYMDISHVETPRAQQQGGVQGSWGEAGGPGRGSTWRRAPPRWWRLWAQRRTPRPSLMWRTPLTRSCPTTSPARCGPRPGPRPCQDHADGDRGPRPTAPPSGHRQGQHPQPGPAGHPHRHPIRALKTTALGPPPRPSQASGAGDVSSAQAQVSVSGRAPTQPGPPAERGVKSGAPKPPPAHDQDSSSAESGDSEIELYSILREEREAELDSELIIESFDASSASEESPKRGQGSPAQKGRRVASRPVDPPPVPPSRAAPSPPAVPAPAAPSAGAQKPATGETGPVPGRGGDEAMVVKPKPSPTTRLGSERLAGAHADGLPHQYWTGFQLQSHHVSLPSGLARASSQTASVYRTDTCFQPDHNQKRRLKYS</sequence>
<evidence type="ECO:0000313" key="3">
    <source>
        <dbReference type="Proteomes" id="UP001221898"/>
    </source>
</evidence>
<feature type="region of interest" description="Disordered" evidence="1">
    <location>
        <begin position="103"/>
        <end position="143"/>
    </location>
</feature>
<feature type="region of interest" description="Disordered" evidence="1">
    <location>
        <begin position="168"/>
        <end position="195"/>
    </location>
</feature>
<organism evidence="2 3">
    <name type="scientific">Aldrovandia affinis</name>
    <dbReference type="NCBI Taxonomy" id="143900"/>
    <lineage>
        <taxon>Eukaryota</taxon>
        <taxon>Metazoa</taxon>
        <taxon>Chordata</taxon>
        <taxon>Craniata</taxon>
        <taxon>Vertebrata</taxon>
        <taxon>Euteleostomi</taxon>
        <taxon>Actinopterygii</taxon>
        <taxon>Neopterygii</taxon>
        <taxon>Teleostei</taxon>
        <taxon>Notacanthiformes</taxon>
        <taxon>Halosauridae</taxon>
        <taxon>Aldrovandia</taxon>
    </lineage>
</organism>
<feature type="compositionally biased region" description="Pro residues" evidence="1">
    <location>
        <begin position="404"/>
        <end position="425"/>
    </location>
</feature>
<feature type="compositionally biased region" description="Polar residues" evidence="1">
    <location>
        <begin position="220"/>
        <end position="229"/>
    </location>
</feature>
<proteinExistence type="predicted"/>
<dbReference type="Proteomes" id="UP001221898">
    <property type="component" value="Unassembled WGS sequence"/>
</dbReference>
<reference evidence="2" key="1">
    <citation type="journal article" date="2023" name="Science">
        <title>Genome structures resolve the early diversification of teleost fishes.</title>
        <authorList>
            <person name="Parey E."/>
            <person name="Louis A."/>
            <person name="Montfort J."/>
            <person name="Bouchez O."/>
            <person name="Roques C."/>
            <person name="Iampietro C."/>
            <person name="Lluch J."/>
            <person name="Castinel A."/>
            <person name="Donnadieu C."/>
            <person name="Desvignes T."/>
            <person name="Floi Bucao C."/>
            <person name="Jouanno E."/>
            <person name="Wen M."/>
            <person name="Mejri S."/>
            <person name="Dirks R."/>
            <person name="Jansen H."/>
            <person name="Henkel C."/>
            <person name="Chen W.J."/>
            <person name="Zahm M."/>
            <person name="Cabau C."/>
            <person name="Klopp C."/>
            <person name="Thompson A.W."/>
            <person name="Robinson-Rechavi M."/>
            <person name="Braasch I."/>
            <person name="Lecointre G."/>
            <person name="Bobe J."/>
            <person name="Postlethwait J.H."/>
            <person name="Berthelot C."/>
            <person name="Roest Crollius H."/>
            <person name="Guiguen Y."/>
        </authorList>
    </citation>
    <scope>NUCLEOTIDE SEQUENCE</scope>
    <source>
        <strain evidence="2">NC1722</strain>
    </source>
</reference>